<comment type="caution">
    <text evidence="1">The sequence shown here is derived from an EMBL/GenBank/DDBJ whole genome shotgun (WGS) entry which is preliminary data.</text>
</comment>
<protein>
    <submittedName>
        <fullName evidence="1">Uncharacterized protein</fullName>
    </submittedName>
</protein>
<organism evidence="1 2">
    <name type="scientific">Mesorhizobium cantuariense</name>
    <dbReference type="NCBI Taxonomy" id="1300275"/>
    <lineage>
        <taxon>Bacteria</taxon>
        <taxon>Pseudomonadati</taxon>
        <taxon>Pseudomonadota</taxon>
        <taxon>Alphaproteobacteria</taxon>
        <taxon>Hyphomicrobiales</taxon>
        <taxon>Phyllobacteriaceae</taxon>
        <taxon>Mesorhizobium</taxon>
    </lineage>
</organism>
<reference evidence="2" key="1">
    <citation type="journal article" date="2019" name="Int. J. Syst. Evol. Microbiol.">
        <title>The Global Catalogue of Microorganisms (GCM) 10K type strain sequencing project: providing services to taxonomists for standard genome sequencing and annotation.</title>
        <authorList>
            <consortium name="The Broad Institute Genomics Platform"/>
            <consortium name="The Broad Institute Genome Sequencing Center for Infectious Disease"/>
            <person name="Wu L."/>
            <person name="Ma J."/>
        </authorList>
    </citation>
    <scope>NUCLEOTIDE SEQUENCE [LARGE SCALE GENOMIC DNA]</scope>
    <source>
        <strain evidence="2">ICMP 19515</strain>
    </source>
</reference>
<dbReference type="EMBL" id="JBHRVD010000001">
    <property type="protein sequence ID" value="MFC3324756.1"/>
    <property type="molecule type" value="Genomic_DNA"/>
</dbReference>
<gene>
    <name evidence="1" type="ORF">ACFOJ9_23750</name>
</gene>
<evidence type="ECO:0000313" key="1">
    <source>
        <dbReference type="EMBL" id="MFC3324756.1"/>
    </source>
</evidence>
<keyword evidence="2" id="KW-1185">Reference proteome</keyword>
<evidence type="ECO:0000313" key="2">
    <source>
        <dbReference type="Proteomes" id="UP001595648"/>
    </source>
</evidence>
<sequence length="102" mass="11372">MNSSIYTRKLNNIAKAGAKCLANPADPPHRSGPAMQPFARPSIFRHGLSRCNGPLKSTRFYYPAKIFELLSDTAMSMIRIFVFLSDRHAGRVAHPVRMQAAK</sequence>
<accession>A0ABV7MUV5</accession>
<dbReference type="Proteomes" id="UP001595648">
    <property type="component" value="Unassembled WGS sequence"/>
</dbReference>
<name>A0ABV7MUV5_9HYPH</name>
<proteinExistence type="predicted"/>
<dbReference type="RefSeq" id="WP_378981867.1">
    <property type="nucleotide sequence ID" value="NZ_JBHRVD010000001.1"/>
</dbReference>